<evidence type="ECO:0000313" key="1">
    <source>
        <dbReference type="EMBL" id="KHJ79239.1"/>
    </source>
</evidence>
<reference evidence="1 2" key="1">
    <citation type="submission" date="2014-03" db="EMBL/GenBank/DDBJ databases">
        <title>Draft genome of the hookworm Oesophagostomum dentatum.</title>
        <authorList>
            <person name="Mitreva M."/>
        </authorList>
    </citation>
    <scope>NUCLEOTIDE SEQUENCE [LARGE SCALE GENOMIC DNA]</scope>
    <source>
        <strain evidence="1 2">OD-Hann</strain>
    </source>
</reference>
<proteinExistence type="predicted"/>
<dbReference type="EMBL" id="KN606132">
    <property type="protein sequence ID" value="KHJ79239.1"/>
    <property type="molecule type" value="Genomic_DNA"/>
</dbReference>
<gene>
    <name evidence="1" type="ORF">OESDEN_21120</name>
</gene>
<dbReference type="AlphaFoldDB" id="A0A0B1S2S4"/>
<accession>A0A0B1S2S4</accession>
<dbReference type="Proteomes" id="UP000053660">
    <property type="component" value="Unassembled WGS sequence"/>
</dbReference>
<name>A0A0B1S2S4_OESDE</name>
<evidence type="ECO:0000313" key="2">
    <source>
        <dbReference type="Proteomes" id="UP000053660"/>
    </source>
</evidence>
<protein>
    <submittedName>
        <fullName evidence="1">Uncharacterized protein</fullName>
    </submittedName>
</protein>
<organism evidence="1 2">
    <name type="scientific">Oesophagostomum dentatum</name>
    <name type="common">Nodular worm</name>
    <dbReference type="NCBI Taxonomy" id="61180"/>
    <lineage>
        <taxon>Eukaryota</taxon>
        <taxon>Metazoa</taxon>
        <taxon>Ecdysozoa</taxon>
        <taxon>Nematoda</taxon>
        <taxon>Chromadorea</taxon>
        <taxon>Rhabditida</taxon>
        <taxon>Rhabditina</taxon>
        <taxon>Rhabditomorpha</taxon>
        <taxon>Strongyloidea</taxon>
        <taxon>Strongylidae</taxon>
        <taxon>Oesophagostomum</taxon>
    </lineage>
</organism>
<keyword evidence="2" id="KW-1185">Reference proteome</keyword>
<sequence>MLEDGSRALGARNFLLKQLAETTLEARTYVGADASKEEELWSKVFFKNLSYLCYHFLI</sequence>